<dbReference type="SUPFAM" id="SSF48452">
    <property type="entry name" value="TPR-like"/>
    <property type="match status" value="1"/>
</dbReference>
<comment type="caution">
    <text evidence="1">The sequence shown here is derived from an EMBL/GenBank/DDBJ whole genome shotgun (WGS) entry which is preliminary data.</text>
</comment>
<accession>A0ABU7Z1X1</accession>
<sequence length="477" mass="50849">MILAIAGIALLLLAREPLSDWLWPETRVQQLRADAARALQAGELTRTDGRGARELYEAALALDPDRPDAREGLVQVGRAALARAEIALAQGRDAEARRFLQLARELAVPRAQTDMLARRLRQRVGDGGGVDQLLAAAETALEAGRLDGADDAALPLYQRVLALQPHHTAALEGREDTLSELLQRAESAMQRDDPTGTAALIARVQMVDPGHVGLPAALAALAGRVDQRLQQADKDLEAGRWSQALDGYRAVAAIDAANVAAARGVVRVANAHAARSERLAADFRFVEAQAALIEAQQIAPNAAAVIAAKDHLDRARRSQARLESGLPPAQRDRRVRELLDAAAAAEARGDLLDPPGESAYDKVRAAQAIAPREPAVDQAAQRLAPAAGDCFRRNLQANALSRAGACLDAWRMLGGTDSQVAVARRRLASSWVAYGNERLGAYELATARSALAKARELDPNTPGVADLADRLARAIPD</sequence>
<dbReference type="Gene3D" id="1.25.40.10">
    <property type="entry name" value="Tetratricopeptide repeat domain"/>
    <property type="match status" value="1"/>
</dbReference>
<gene>
    <name evidence="1" type="ORF">SNE34_14365</name>
</gene>
<evidence type="ECO:0000313" key="1">
    <source>
        <dbReference type="EMBL" id="MEG3185186.1"/>
    </source>
</evidence>
<evidence type="ECO:0008006" key="3">
    <source>
        <dbReference type="Google" id="ProtNLM"/>
    </source>
</evidence>
<name>A0ABU7Z1X1_9GAMM</name>
<dbReference type="EMBL" id="JAXGFP010000008">
    <property type="protein sequence ID" value="MEG3185186.1"/>
    <property type="molecule type" value="Genomic_DNA"/>
</dbReference>
<organism evidence="1 2">
    <name type="scientific">Novilysobacter erysipheiresistens</name>
    <dbReference type="NCBI Taxonomy" id="1749332"/>
    <lineage>
        <taxon>Bacteria</taxon>
        <taxon>Pseudomonadati</taxon>
        <taxon>Pseudomonadota</taxon>
        <taxon>Gammaproteobacteria</taxon>
        <taxon>Lysobacterales</taxon>
        <taxon>Lysobacteraceae</taxon>
        <taxon>Novilysobacter</taxon>
    </lineage>
</organism>
<keyword evidence="2" id="KW-1185">Reference proteome</keyword>
<dbReference type="RefSeq" id="WP_332618302.1">
    <property type="nucleotide sequence ID" value="NZ_JAXGFP010000008.1"/>
</dbReference>
<reference evidence="1 2" key="1">
    <citation type="journal article" date="2016" name="Int. J. Syst. Evol. Microbiol.">
        <title>Lysobacter erysipheiresistens sp. nov., an antagonist of powdery mildew, isolated from tobacco-cultivated soil.</title>
        <authorList>
            <person name="Xie B."/>
            <person name="Li T."/>
            <person name="Lin X."/>
            <person name="Wang C.J."/>
            <person name="Chen Y.J."/>
            <person name="Liu W.J."/>
            <person name="Zhao Z.W."/>
        </authorList>
    </citation>
    <scope>NUCLEOTIDE SEQUENCE [LARGE SCALE GENOMIC DNA]</scope>
    <source>
        <strain evidence="1 2">RS-LYSO-3</strain>
    </source>
</reference>
<protein>
    <recommendedName>
        <fullName evidence="3">Tetratricopeptide repeat protein</fullName>
    </recommendedName>
</protein>
<dbReference type="Proteomes" id="UP001355056">
    <property type="component" value="Unassembled WGS sequence"/>
</dbReference>
<dbReference type="InterPro" id="IPR011990">
    <property type="entry name" value="TPR-like_helical_dom_sf"/>
</dbReference>
<proteinExistence type="predicted"/>
<evidence type="ECO:0000313" key="2">
    <source>
        <dbReference type="Proteomes" id="UP001355056"/>
    </source>
</evidence>